<dbReference type="PANTHER" id="PTHR48051:SF1">
    <property type="entry name" value="RAS SUPPRESSOR PROTEIN 1"/>
    <property type="match status" value="1"/>
</dbReference>
<dbReference type="GO" id="GO:0005737">
    <property type="term" value="C:cytoplasm"/>
    <property type="evidence" value="ECO:0007669"/>
    <property type="project" value="TreeGrafter"/>
</dbReference>
<accession>A0AAV6FK75</accession>
<comment type="caution">
    <text evidence="3">The sequence shown here is derived from an EMBL/GenBank/DDBJ whole genome shotgun (WGS) entry which is preliminary data.</text>
</comment>
<dbReference type="PROSITE" id="PS51450">
    <property type="entry name" value="LRR"/>
    <property type="match status" value="1"/>
</dbReference>
<evidence type="ECO:0000313" key="3">
    <source>
        <dbReference type="EMBL" id="KAG5263298.1"/>
    </source>
</evidence>
<evidence type="ECO:0000256" key="1">
    <source>
        <dbReference type="ARBA" id="ARBA00022614"/>
    </source>
</evidence>
<dbReference type="Pfam" id="PF13855">
    <property type="entry name" value="LRR_8"/>
    <property type="match status" value="1"/>
</dbReference>
<dbReference type="SUPFAM" id="SSF52058">
    <property type="entry name" value="L domain-like"/>
    <property type="match status" value="1"/>
</dbReference>
<keyword evidence="4" id="KW-1185">Reference proteome</keyword>
<name>A0AAV6FK75_9TELE</name>
<dbReference type="EMBL" id="JADWDJ010000021">
    <property type="protein sequence ID" value="KAG5263298.1"/>
    <property type="molecule type" value="Genomic_DNA"/>
</dbReference>
<keyword evidence="1" id="KW-0433">Leucine-rich repeat</keyword>
<evidence type="ECO:0000313" key="4">
    <source>
        <dbReference type="Proteomes" id="UP000823561"/>
    </source>
</evidence>
<gene>
    <name evidence="3" type="ORF">AALO_G00263320</name>
</gene>
<dbReference type="InterPro" id="IPR001611">
    <property type="entry name" value="Leu-rich_rpt"/>
</dbReference>
<dbReference type="SMART" id="SM00369">
    <property type="entry name" value="LRR_TYP"/>
    <property type="match status" value="3"/>
</dbReference>
<protein>
    <recommendedName>
        <fullName evidence="5">CCR4-NOT transcription complex subunit 6-like</fullName>
    </recommendedName>
</protein>
<proteinExistence type="predicted"/>
<keyword evidence="2" id="KW-0677">Repeat</keyword>
<dbReference type="InterPro" id="IPR050216">
    <property type="entry name" value="LRR_domain-containing"/>
</dbReference>
<organism evidence="3 4">
    <name type="scientific">Alosa alosa</name>
    <name type="common">allis shad</name>
    <dbReference type="NCBI Taxonomy" id="278164"/>
    <lineage>
        <taxon>Eukaryota</taxon>
        <taxon>Metazoa</taxon>
        <taxon>Chordata</taxon>
        <taxon>Craniata</taxon>
        <taxon>Vertebrata</taxon>
        <taxon>Euteleostomi</taxon>
        <taxon>Actinopterygii</taxon>
        <taxon>Neopterygii</taxon>
        <taxon>Teleostei</taxon>
        <taxon>Clupei</taxon>
        <taxon>Clupeiformes</taxon>
        <taxon>Clupeoidei</taxon>
        <taxon>Clupeidae</taxon>
        <taxon>Alosa</taxon>
    </lineage>
</organism>
<dbReference type="InterPro" id="IPR032675">
    <property type="entry name" value="LRR_dom_sf"/>
</dbReference>
<dbReference type="FunFam" id="3.80.10.10:FF:000008">
    <property type="entry name" value="CCR4-NOT transcription complex subunit 6 like"/>
    <property type="match status" value="1"/>
</dbReference>
<reference evidence="3" key="1">
    <citation type="submission" date="2020-10" db="EMBL/GenBank/DDBJ databases">
        <title>Chromosome-scale genome assembly of the Allis shad, Alosa alosa.</title>
        <authorList>
            <person name="Margot Z."/>
            <person name="Christophe K."/>
            <person name="Cabau C."/>
            <person name="Louis A."/>
            <person name="Berthelot C."/>
            <person name="Parey E."/>
            <person name="Roest Crollius H."/>
            <person name="Montfort J."/>
            <person name="Robinson-Rechavi M."/>
            <person name="Bucao C."/>
            <person name="Bouchez O."/>
            <person name="Gislard M."/>
            <person name="Lluch J."/>
            <person name="Milhes M."/>
            <person name="Lampietro C."/>
            <person name="Lopez Roques C."/>
            <person name="Donnadieu C."/>
            <person name="Braasch I."/>
            <person name="Desvignes T."/>
            <person name="Postlethwait J."/>
            <person name="Bobe J."/>
            <person name="Guiguen Y."/>
        </authorList>
    </citation>
    <scope>NUCLEOTIDE SEQUENCE</scope>
    <source>
        <strain evidence="3">M-15738</strain>
        <tissue evidence="3">Blood</tissue>
    </source>
</reference>
<dbReference type="PANTHER" id="PTHR48051">
    <property type="match status" value="1"/>
</dbReference>
<sequence length="200" mass="22594">MPKEKYDPPDPHRMHTIMSSDEAAHGKKSYWAELEISGKVRSLSSGLWSLTHLTALHVSDNSLSRIPPDIAKLHNLVYLDLSSNNIRSLPAELGNMVSLRELLLNNNQLRVLPFELGKLFQLQTLGLKGNPLTQVIMKLYQEPDGTRRLLNYLLDNLAGAIKRIPTEQPPSRSLIVLQEPDRTRPSGPLSTIIAHYYYTH</sequence>
<dbReference type="AlphaFoldDB" id="A0AAV6FK75"/>
<evidence type="ECO:0008006" key="5">
    <source>
        <dbReference type="Google" id="ProtNLM"/>
    </source>
</evidence>
<dbReference type="Proteomes" id="UP000823561">
    <property type="component" value="Chromosome 21"/>
</dbReference>
<dbReference type="InterPro" id="IPR003591">
    <property type="entry name" value="Leu-rich_rpt_typical-subtyp"/>
</dbReference>
<dbReference type="Gene3D" id="3.80.10.10">
    <property type="entry name" value="Ribonuclease Inhibitor"/>
    <property type="match status" value="1"/>
</dbReference>
<evidence type="ECO:0000256" key="2">
    <source>
        <dbReference type="ARBA" id="ARBA00022737"/>
    </source>
</evidence>